<dbReference type="GO" id="GO:0003700">
    <property type="term" value="F:DNA-binding transcription factor activity"/>
    <property type="evidence" value="ECO:0007669"/>
    <property type="project" value="InterPro"/>
</dbReference>
<sequence>MPADATTRDVPDDVTGDRSSVPWLSSDQLRDWQALVRLLMTLPPAMDAQLKREAGVNVFEYHVLAGLSDAPDRTLVLSDLAVLAQGSLSRLSHAITRLERAGWVVRRACPGHGRRVEARLTDAGMAKLEEIAPGHVREVRRLVVDRLSPEQLVALGEVARAITEATMADAAEACREPDGC</sequence>
<dbReference type="PANTHER" id="PTHR33164:SF99">
    <property type="entry name" value="MARR FAMILY REGULATORY PROTEIN"/>
    <property type="match status" value="1"/>
</dbReference>
<dbReference type="AlphaFoldDB" id="A0A4Q5ITZ7"/>
<dbReference type="PROSITE" id="PS50995">
    <property type="entry name" value="HTH_MARR_2"/>
    <property type="match status" value="1"/>
</dbReference>
<dbReference type="GO" id="GO:0006950">
    <property type="term" value="P:response to stress"/>
    <property type="evidence" value="ECO:0007669"/>
    <property type="project" value="TreeGrafter"/>
</dbReference>
<accession>A0A4Q5ITZ7</accession>
<name>A0A4Q5ITZ7_9ACTN</name>
<dbReference type="InterPro" id="IPR036388">
    <property type="entry name" value="WH-like_DNA-bd_sf"/>
</dbReference>
<dbReference type="Proteomes" id="UP000291189">
    <property type="component" value="Unassembled WGS sequence"/>
</dbReference>
<organism evidence="2 3">
    <name type="scientific">Nocardioides iriomotensis</name>
    <dbReference type="NCBI Taxonomy" id="715784"/>
    <lineage>
        <taxon>Bacteria</taxon>
        <taxon>Bacillati</taxon>
        <taxon>Actinomycetota</taxon>
        <taxon>Actinomycetes</taxon>
        <taxon>Propionibacteriales</taxon>
        <taxon>Nocardioidaceae</taxon>
        <taxon>Nocardioides</taxon>
    </lineage>
</organism>
<dbReference type="PANTHER" id="PTHR33164">
    <property type="entry name" value="TRANSCRIPTIONAL REGULATOR, MARR FAMILY"/>
    <property type="match status" value="1"/>
</dbReference>
<proteinExistence type="predicted"/>
<dbReference type="InterPro" id="IPR036390">
    <property type="entry name" value="WH_DNA-bd_sf"/>
</dbReference>
<evidence type="ECO:0000259" key="1">
    <source>
        <dbReference type="PROSITE" id="PS50995"/>
    </source>
</evidence>
<reference evidence="2 3" key="1">
    <citation type="submission" date="2019-01" db="EMBL/GenBank/DDBJ databases">
        <title>Nocardioides guangzhouensis sp. nov., an actinobacterium isolated from soil.</title>
        <authorList>
            <person name="Fu Y."/>
            <person name="Cai Y."/>
            <person name="Lin Z."/>
            <person name="Chen P."/>
        </authorList>
    </citation>
    <scope>NUCLEOTIDE SEQUENCE [LARGE SCALE GENOMIC DNA]</scope>
    <source>
        <strain evidence="2 3">NBRC 105384</strain>
    </source>
</reference>
<dbReference type="EMBL" id="SDPU01000036">
    <property type="protein sequence ID" value="RYU09262.1"/>
    <property type="molecule type" value="Genomic_DNA"/>
</dbReference>
<keyword evidence="3" id="KW-1185">Reference proteome</keyword>
<protein>
    <submittedName>
        <fullName evidence="2">MarR family transcriptional regulator</fullName>
    </submittedName>
</protein>
<evidence type="ECO:0000313" key="3">
    <source>
        <dbReference type="Proteomes" id="UP000291189"/>
    </source>
</evidence>
<dbReference type="Gene3D" id="1.10.10.10">
    <property type="entry name" value="Winged helix-like DNA-binding domain superfamily/Winged helix DNA-binding domain"/>
    <property type="match status" value="1"/>
</dbReference>
<dbReference type="OrthoDB" id="3526267at2"/>
<gene>
    <name evidence="2" type="ORF">ETU37_22215</name>
</gene>
<feature type="domain" description="HTH marR-type" evidence="1">
    <location>
        <begin position="32"/>
        <end position="164"/>
    </location>
</feature>
<evidence type="ECO:0000313" key="2">
    <source>
        <dbReference type="EMBL" id="RYU09262.1"/>
    </source>
</evidence>
<dbReference type="Pfam" id="PF12802">
    <property type="entry name" value="MarR_2"/>
    <property type="match status" value="1"/>
</dbReference>
<comment type="caution">
    <text evidence="2">The sequence shown here is derived from an EMBL/GenBank/DDBJ whole genome shotgun (WGS) entry which is preliminary data.</text>
</comment>
<dbReference type="InterPro" id="IPR039422">
    <property type="entry name" value="MarR/SlyA-like"/>
</dbReference>
<dbReference type="SMART" id="SM00347">
    <property type="entry name" value="HTH_MARR"/>
    <property type="match status" value="1"/>
</dbReference>
<dbReference type="RefSeq" id="WP_129989560.1">
    <property type="nucleotide sequence ID" value="NZ_SDPU01000036.1"/>
</dbReference>
<dbReference type="SUPFAM" id="SSF46785">
    <property type="entry name" value="Winged helix' DNA-binding domain"/>
    <property type="match status" value="1"/>
</dbReference>
<dbReference type="InterPro" id="IPR000835">
    <property type="entry name" value="HTH_MarR-typ"/>
</dbReference>